<name>A0A1H4CA91_9BACT</name>
<gene>
    <name evidence="7" type="ORF">SAMN05444145_104231</name>
</gene>
<dbReference type="PANTHER" id="PTHR36985:SF1">
    <property type="entry name" value="TRANSLOCATION AND ASSEMBLY MODULE SUBUNIT TAMB"/>
    <property type="match status" value="1"/>
</dbReference>
<evidence type="ECO:0000256" key="5">
    <source>
        <dbReference type="SAM" id="MobiDB-lite"/>
    </source>
</evidence>
<organism evidence="7 8">
    <name type="scientific">Alistipes timonensis JC136</name>
    <dbReference type="NCBI Taxonomy" id="1033731"/>
    <lineage>
        <taxon>Bacteria</taxon>
        <taxon>Pseudomonadati</taxon>
        <taxon>Bacteroidota</taxon>
        <taxon>Bacteroidia</taxon>
        <taxon>Bacteroidales</taxon>
        <taxon>Rikenellaceae</taxon>
        <taxon>Alistipes</taxon>
    </lineage>
</organism>
<evidence type="ECO:0000313" key="8">
    <source>
        <dbReference type="Proteomes" id="UP000183253"/>
    </source>
</evidence>
<dbReference type="Pfam" id="PF04357">
    <property type="entry name" value="TamB"/>
    <property type="match status" value="1"/>
</dbReference>
<evidence type="ECO:0000256" key="1">
    <source>
        <dbReference type="ARBA" id="ARBA00004167"/>
    </source>
</evidence>
<keyword evidence="2" id="KW-0812">Transmembrane</keyword>
<evidence type="ECO:0000256" key="4">
    <source>
        <dbReference type="ARBA" id="ARBA00023136"/>
    </source>
</evidence>
<protein>
    <recommendedName>
        <fullName evidence="6">Translocation and assembly module TamB C-terminal domain-containing protein</fullName>
    </recommendedName>
</protein>
<evidence type="ECO:0000259" key="6">
    <source>
        <dbReference type="Pfam" id="PF04357"/>
    </source>
</evidence>
<dbReference type="Proteomes" id="UP000183253">
    <property type="component" value="Unassembled WGS sequence"/>
</dbReference>
<dbReference type="EMBL" id="FNRI01000004">
    <property type="protein sequence ID" value="SEA57287.1"/>
    <property type="molecule type" value="Genomic_DNA"/>
</dbReference>
<comment type="subcellular location">
    <subcellularLocation>
        <location evidence="1">Membrane</location>
        <topology evidence="1">Single-pass membrane protein</topology>
    </subcellularLocation>
</comment>
<evidence type="ECO:0000313" key="7">
    <source>
        <dbReference type="EMBL" id="SEA57287.1"/>
    </source>
</evidence>
<dbReference type="STRING" id="1033731.SAMN05444145_104231"/>
<dbReference type="PANTHER" id="PTHR36985">
    <property type="entry name" value="TRANSLOCATION AND ASSEMBLY MODULE SUBUNIT TAMB"/>
    <property type="match status" value="1"/>
</dbReference>
<evidence type="ECO:0000256" key="3">
    <source>
        <dbReference type="ARBA" id="ARBA00022989"/>
    </source>
</evidence>
<feature type="domain" description="Translocation and assembly module TamB C-terminal" evidence="6">
    <location>
        <begin position="1139"/>
        <end position="1539"/>
    </location>
</feature>
<proteinExistence type="predicted"/>
<keyword evidence="8" id="KW-1185">Reference proteome</keyword>
<reference evidence="7 8" key="1">
    <citation type="submission" date="2016-10" db="EMBL/GenBank/DDBJ databases">
        <authorList>
            <person name="de Groot N.N."/>
        </authorList>
    </citation>
    <scope>NUCLEOTIDE SEQUENCE [LARGE SCALE GENOMIC DNA]</scope>
    <source>
        <strain evidence="7 8">DSM 25383</strain>
    </source>
</reference>
<dbReference type="InterPro" id="IPR007452">
    <property type="entry name" value="TamB_C"/>
</dbReference>
<keyword evidence="4" id="KW-0472">Membrane</keyword>
<feature type="region of interest" description="Disordered" evidence="5">
    <location>
        <begin position="252"/>
        <end position="276"/>
    </location>
</feature>
<accession>A0A1H4CA91</accession>
<dbReference type="GO" id="GO:0005886">
    <property type="term" value="C:plasma membrane"/>
    <property type="evidence" value="ECO:0007669"/>
    <property type="project" value="InterPro"/>
</dbReference>
<keyword evidence="3" id="KW-1133">Transmembrane helix</keyword>
<sequence>MACLLQRTKRSVLQMLKKIVKYTLRTLLVILLAALLIPALLYVPAVQDFIRGKAVGYASEALGMELSVGRIRLAFPLRLTVEETLLVDRADTLVDCGRLSLDVALWPLIRKEVVVRSFELDRIAAHYKDSTGGLEMRLAAGLLSLGKTRADLRAQRADIARITLSDGDIFLDLTESAPAEKADSTAPLAWSLDIRKISILNTAFGMHTSPAVTELTVRLADGEVEACRVRLDSQQVDVKSILLDRGTYSYLTAPADPEKEPSPEPAPSGDTAPSLPWTVRAGSVALTDNRAEYGTLGHRPAAGFDPALIALSALDLTIDSVYNRGSDIALQLRRMRFTERSGLSVRNASGRFEMDSTGISLSGFELETPYSRLRADVSAGPGILHTEPATPLSADLSAAVNTKEIAALYPAAVPPVLNDRTVRMNLTAAGTLADISRFGLDISSPGHLDFTADGRAQNLLDPESLNASARFEGDFRDLAFLVELLPDSALRRRVTIPDQIRLHGSAGTDRGALSVASTLAVDAGRIVLNGRLDPRKESYDAEFRCDSFPVYRFLPADSLGMLDLALTARGAGFDPLQPQTRTSLRAQIDRAEYRGRDFGGIALDAELEDHRLSGALSDRNEALRLSLLLTGTLTGERQEVRLAGKVAGFDLAQMGFTPKRIGGSFLLDASASATRPGCYAARIGLDSIEIRNGSRTDRIRATSVSFASDTASTRAGVSSGDLSLQFSSRNPLDSLIAALTRSADTLARQIRLQNVDMEQLQPVLPDFDLQATAGRNNILNNLLKSRKASFKALEIRGGNHGPQPVSLRMRVEGLASGGIVLDTVQFGVAQQGKRLAYRLRAANAPGNLDHVAQAALYGSLAGNTVTVNLWQKNRSGREGFRFGLDAAWTDSLVRASVTPRNPLFGFEPWEVNPGNYLVYRFDKHVEADLDMTHGNQRFALRSVSAPGAPDGIRLDIAGLNIGSMLELLPSAPPVDGVLGADVTLNLAPDSLCVRGDVSVSELSYEKQRFGNIDFGLFYGQGRGHRADARLMLDGAEVLAVAGDYRTDRESPLDLTVSVPGLPLRPVNIFLPEDLLRLSGDLQANVHVQGTPDRLKLNGGIRFAQTEVRVPMIGTSFRLSSDTIRIADSRVRFNDYAVTAPNKNPLTIRGSVDLSDFAQMKADLALRASDFQFVNVARKEGAPVYGKAYLDLDATARGPLDELVVRGSLALLGGTDISYVMQDSPMDVKERPQNVVTFVSFRDLDAQEPPEAAPAVRIGGMDVLLNVDINSDVKAGVDLSTNGENRIDLQGGGNLTYTMNPLGDVSLSGKYVLSGGTVRYNPPVISQKIFRITPDGYVEWVGNIADPAFNITAVETVRANVSSNDQDARPVNFNISINIRNTLNDLAVSFDLAAPEDLTLQNELNSLTAEQRATQAMNLLIYNTYTGPGSTGKASSENPLNSFIQKELNQWAQNNLKGVDLSFGINSYGEDDPNGQRTDYSYRLSKSLFSNRVRAVIGGKISTDADPSQNLKENLIDDISLEYMLTKRDNMYLRLFRHTGYESILEGEITETGVGFVIRKKLLRLGDLFRLTKRSIEKQQRNESEEHPK</sequence>
<dbReference type="GO" id="GO:0009306">
    <property type="term" value="P:protein secretion"/>
    <property type="evidence" value="ECO:0007669"/>
    <property type="project" value="InterPro"/>
</dbReference>
<evidence type="ECO:0000256" key="2">
    <source>
        <dbReference type="ARBA" id="ARBA00022692"/>
    </source>
</evidence>